<dbReference type="OrthoDB" id="1047367at2759"/>
<dbReference type="InterPro" id="IPR000626">
    <property type="entry name" value="Ubiquitin-like_dom"/>
</dbReference>
<dbReference type="SUPFAM" id="SSF54236">
    <property type="entry name" value="Ubiquitin-like"/>
    <property type="match status" value="1"/>
</dbReference>
<accession>A0A835GVP9</accession>
<dbReference type="Proteomes" id="UP000631114">
    <property type="component" value="Unassembled WGS sequence"/>
</dbReference>
<evidence type="ECO:0000313" key="2">
    <source>
        <dbReference type="EMBL" id="KAF9588410.1"/>
    </source>
</evidence>
<organism evidence="2 3">
    <name type="scientific">Coptis chinensis</name>
    <dbReference type="NCBI Taxonomy" id="261450"/>
    <lineage>
        <taxon>Eukaryota</taxon>
        <taxon>Viridiplantae</taxon>
        <taxon>Streptophyta</taxon>
        <taxon>Embryophyta</taxon>
        <taxon>Tracheophyta</taxon>
        <taxon>Spermatophyta</taxon>
        <taxon>Magnoliopsida</taxon>
        <taxon>Ranunculales</taxon>
        <taxon>Ranunculaceae</taxon>
        <taxon>Coptidoideae</taxon>
        <taxon>Coptis</taxon>
    </lineage>
</organism>
<evidence type="ECO:0000313" key="3">
    <source>
        <dbReference type="Proteomes" id="UP000631114"/>
    </source>
</evidence>
<dbReference type="Gene3D" id="3.10.20.90">
    <property type="entry name" value="Phosphatidylinositol 3-kinase Catalytic Subunit, Chain A, domain 1"/>
    <property type="match status" value="1"/>
</dbReference>
<reference evidence="2 3" key="1">
    <citation type="submission" date="2020-10" db="EMBL/GenBank/DDBJ databases">
        <title>The Coptis chinensis genome and diversification of protoberbering-type alkaloids.</title>
        <authorList>
            <person name="Wang B."/>
            <person name="Shu S."/>
            <person name="Song C."/>
            <person name="Liu Y."/>
        </authorList>
    </citation>
    <scope>NUCLEOTIDE SEQUENCE [LARGE SCALE GENOMIC DNA]</scope>
    <source>
        <strain evidence="2">HL-2020</strain>
        <tissue evidence="2">Leaf</tissue>
    </source>
</reference>
<evidence type="ECO:0000259" key="1">
    <source>
        <dbReference type="PROSITE" id="PS50053"/>
    </source>
</evidence>
<feature type="domain" description="Ubiquitin-like" evidence="1">
    <location>
        <begin position="1"/>
        <end position="58"/>
    </location>
</feature>
<name>A0A835GVP9_9MAGN</name>
<dbReference type="InterPro" id="IPR029071">
    <property type="entry name" value="Ubiquitin-like_domsf"/>
</dbReference>
<dbReference type="PROSITE" id="PS50053">
    <property type="entry name" value="UBIQUITIN_2"/>
    <property type="match status" value="1"/>
</dbReference>
<protein>
    <recommendedName>
        <fullName evidence="1">Ubiquitin-like domain-containing protein</fullName>
    </recommendedName>
</protein>
<dbReference type="Pfam" id="PF00240">
    <property type="entry name" value="ubiquitin"/>
    <property type="match status" value="1"/>
</dbReference>
<sequence>MKLTVMTADEQFITLDVDPEESQQLVFNGNEMTNEKRLSGIGIKDGDLVMMMISNASSNRAPASDLRFDPDGSAVNPGAFQQHVRNNSNMISQLLQI</sequence>
<keyword evidence="3" id="KW-1185">Reference proteome</keyword>
<gene>
    <name evidence="2" type="ORF">IFM89_009425</name>
</gene>
<dbReference type="AlphaFoldDB" id="A0A835GVP9"/>
<dbReference type="EMBL" id="JADFTS010000009">
    <property type="protein sequence ID" value="KAF9588410.1"/>
    <property type="molecule type" value="Genomic_DNA"/>
</dbReference>
<comment type="caution">
    <text evidence="2">The sequence shown here is derived from an EMBL/GenBank/DDBJ whole genome shotgun (WGS) entry which is preliminary data.</text>
</comment>
<proteinExistence type="predicted"/>